<dbReference type="AlphaFoldDB" id="A0A502CTZ3"/>
<dbReference type="InterPro" id="IPR034660">
    <property type="entry name" value="DinB/YfiT-like"/>
</dbReference>
<dbReference type="Gene3D" id="1.20.120.450">
    <property type="entry name" value="dinb family like domain"/>
    <property type="match status" value="1"/>
</dbReference>
<evidence type="ECO:0000313" key="2">
    <source>
        <dbReference type="EMBL" id="TPG16273.1"/>
    </source>
</evidence>
<proteinExistence type="predicted"/>
<dbReference type="EMBL" id="RCZM01000004">
    <property type="protein sequence ID" value="TPG16273.1"/>
    <property type="molecule type" value="Genomic_DNA"/>
</dbReference>
<protein>
    <submittedName>
        <fullName evidence="2">Maleylpyruvate isomerase family mycothiol-dependent enzyme</fullName>
    </submittedName>
</protein>
<keyword evidence="3" id="KW-1185">Reference proteome</keyword>
<dbReference type="Pfam" id="PF11716">
    <property type="entry name" value="MDMPI_N"/>
    <property type="match status" value="1"/>
</dbReference>
<dbReference type="Proteomes" id="UP000317722">
    <property type="component" value="Unassembled WGS sequence"/>
</dbReference>
<feature type="domain" description="Mycothiol-dependent maleylpyruvate isomerase metal-binding" evidence="1">
    <location>
        <begin position="16"/>
        <end position="119"/>
    </location>
</feature>
<keyword evidence="2" id="KW-0670">Pyruvate</keyword>
<dbReference type="GO" id="GO:0046872">
    <property type="term" value="F:metal ion binding"/>
    <property type="evidence" value="ECO:0007669"/>
    <property type="project" value="InterPro"/>
</dbReference>
<dbReference type="InterPro" id="IPR017517">
    <property type="entry name" value="Maleyloyr_isom"/>
</dbReference>
<dbReference type="InterPro" id="IPR024344">
    <property type="entry name" value="MDMPI_metal-binding"/>
</dbReference>
<evidence type="ECO:0000313" key="3">
    <source>
        <dbReference type="Proteomes" id="UP000317722"/>
    </source>
</evidence>
<evidence type="ECO:0000259" key="1">
    <source>
        <dbReference type="Pfam" id="PF11716"/>
    </source>
</evidence>
<name>A0A502CTZ3_9MICO</name>
<gene>
    <name evidence="2" type="ORF">EAH86_13805</name>
</gene>
<reference evidence="2 3" key="1">
    <citation type="journal article" date="2019" name="Environ. Microbiol.">
        <title>Species interactions and distinct microbial communities in high Arctic permafrost affected cryosols are associated with the CH4 and CO2 gas fluxes.</title>
        <authorList>
            <person name="Altshuler I."/>
            <person name="Hamel J."/>
            <person name="Turney S."/>
            <person name="Magnuson E."/>
            <person name="Levesque R."/>
            <person name="Greer C."/>
            <person name="Whyte L.G."/>
        </authorList>
    </citation>
    <scope>NUCLEOTIDE SEQUENCE [LARGE SCALE GENOMIC DNA]</scope>
    <source>
        <strain evidence="2 3">S9.3A</strain>
    </source>
</reference>
<dbReference type="GO" id="GO:0016853">
    <property type="term" value="F:isomerase activity"/>
    <property type="evidence" value="ECO:0007669"/>
    <property type="project" value="UniProtKB-KW"/>
</dbReference>
<dbReference type="SUPFAM" id="SSF109854">
    <property type="entry name" value="DinB/YfiT-like putative metalloenzymes"/>
    <property type="match status" value="1"/>
</dbReference>
<accession>A0A502CTZ3</accession>
<comment type="caution">
    <text evidence="2">The sequence shown here is derived from an EMBL/GenBank/DDBJ whole genome shotgun (WGS) entry which is preliminary data.</text>
</comment>
<dbReference type="NCBIfam" id="TIGR03083">
    <property type="entry name" value="maleylpyruvate isomerase family mycothiol-dependent enzyme"/>
    <property type="match status" value="1"/>
</dbReference>
<keyword evidence="2" id="KW-0413">Isomerase</keyword>
<organism evidence="2 3">
    <name type="scientific">Pedococcus bigeumensis</name>
    <dbReference type="NCBI Taxonomy" id="433644"/>
    <lineage>
        <taxon>Bacteria</taxon>
        <taxon>Bacillati</taxon>
        <taxon>Actinomycetota</taxon>
        <taxon>Actinomycetes</taxon>
        <taxon>Micrococcales</taxon>
        <taxon>Intrasporangiaceae</taxon>
        <taxon>Pedococcus</taxon>
    </lineage>
</organism>
<sequence length="178" mass="19074">MGDMDTTRADLSALDRGLTQLGTLVESVQASDFERPTPCDDWTVRELLGHVLQGPANFATSVRGGKPDWSAGAELPDDWAATFASHADDLRDAWGENPDKEPGPDFQTGELAVHAWDLATALGKDSAELDPTVAERGWAVMSAALTPENRGKAFEPARAAPQDADPYQRLAAFAGRKV</sequence>